<feature type="transmembrane region" description="Helical" evidence="7">
    <location>
        <begin position="88"/>
        <end position="107"/>
    </location>
</feature>
<keyword evidence="7" id="KW-0406">Ion transport</keyword>
<dbReference type="SUPFAM" id="SSF50182">
    <property type="entry name" value="Sm-like ribonucleoproteins"/>
    <property type="match status" value="1"/>
</dbReference>
<evidence type="ECO:0000259" key="8">
    <source>
        <dbReference type="Pfam" id="PF00924"/>
    </source>
</evidence>
<comment type="function">
    <text evidence="7">Mechanosensitive channel that participates in the regulation of osmotic pressure changes within the cell, opening in response to stretch forces in the membrane lipid bilayer, without the need for other proteins. Contributes to normal resistance to hypoosmotic shock. Forms an ion channel of 1.0 nanosiemens conductance with a slight preference for anions.</text>
</comment>
<evidence type="ECO:0000313" key="9">
    <source>
        <dbReference type="EMBL" id="PWQ99687.1"/>
    </source>
</evidence>
<evidence type="ECO:0000256" key="1">
    <source>
        <dbReference type="ARBA" id="ARBA00004651"/>
    </source>
</evidence>
<dbReference type="EMBL" id="QGKM01000009">
    <property type="protein sequence ID" value="PWQ99687.1"/>
    <property type="molecule type" value="Genomic_DNA"/>
</dbReference>
<dbReference type="PANTHER" id="PTHR30221">
    <property type="entry name" value="SMALL-CONDUCTANCE MECHANOSENSITIVE CHANNEL"/>
    <property type="match status" value="1"/>
</dbReference>
<dbReference type="SUPFAM" id="SSF82861">
    <property type="entry name" value="Mechanosensitive channel protein MscS (YggB), transmembrane region"/>
    <property type="match status" value="1"/>
</dbReference>
<sequence length="286" mass="31963">MDTLTGFVNDVNSAWATGNTVIKTLLAIVLTMLIFYILRYVVVRKLEKLTALTDNDFDDRFVHFLRQFLWLVALFLGLVWVLKVNGIQVGPVLAGAGIFGIAIGLAAKETLADILAGIFLIADRPIRIGDRIMIEKIGKHWGGWGDVVDIGLRRTTIRNTDGVIVNYPNAVLASSTIKNFSMDPRPMRVRIRFQTDYSADTAKVKAVTLDTIDQVDGIIKGTTTVVIRSIWDDDQGHMLSGVLYEARYQLENVKSRTTTRSEVLERLIGAFQRENIPMAAMPIRRV</sequence>
<keyword evidence="7" id="KW-0813">Transport</keyword>
<evidence type="ECO:0000256" key="4">
    <source>
        <dbReference type="ARBA" id="ARBA00022692"/>
    </source>
</evidence>
<organism evidence="9 10">
    <name type="scientific">Leucothrix pacifica</name>
    <dbReference type="NCBI Taxonomy" id="1247513"/>
    <lineage>
        <taxon>Bacteria</taxon>
        <taxon>Pseudomonadati</taxon>
        <taxon>Pseudomonadota</taxon>
        <taxon>Gammaproteobacteria</taxon>
        <taxon>Thiotrichales</taxon>
        <taxon>Thiotrichaceae</taxon>
        <taxon>Leucothrix</taxon>
    </lineage>
</organism>
<name>A0A317CNC3_9GAMM</name>
<dbReference type="InterPro" id="IPR023408">
    <property type="entry name" value="MscS_beta-dom_sf"/>
</dbReference>
<dbReference type="InterPro" id="IPR011014">
    <property type="entry name" value="MscS_channel_TM-2"/>
</dbReference>
<dbReference type="Gene3D" id="3.30.70.100">
    <property type="match status" value="1"/>
</dbReference>
<feature type="transmembrane region" description="Helical" evidence="7">
    <location>
        <begin position="64"/>
        <end position="82"/>
    </location>
</feature>
<keyword evidence="5 7" id="KW-1133">Transmembrane helix</keyword>
<dbReference type="InterPro" id="IPR045275">
    <property type="entry name" value="MscS_archaea/bacteria_type"/>
</dbReference>
<dbReference type="Gene3D" id="2.30.30.60">
    <property type="match status" value="1"/>
</dbReference>
<dbReference type="RefSeq" id="WP_109836625.1">
    <property type="nucleotide sequence ID" value="NZ_QGKM01000009.1"/>
</dbReference>
<evidence type="ECO:0000256" key="2">
    <source>
        <dbReference type="ARBA" id="ARBA00008017"/>
    </source>
</evidence>
<dbReference type="GO" id="GO:0008381">
    <property type="term" value="F:mechanosensitive monoatomic ion channel activity"/>
    <property type="evidence" value="ECO:0007669"/>
    <property type="project" value="InterPro"/>
</dbReference>
<dbReference type="Pfam" id="PF00924">
    <property type="entry name" value="MS_channel_2nd"/>
    <property type="match status" value="1"/>
</dbReference>
<dbReference type="AlphaFoldDB" id="A0A317CNC3"/>
<comment type="similarity">
    <text evidence="2 7">Belongs to the MscS (TC 1.A.23) family.</text>
</comment>
<accession>A0A317CNC3</accession>
<keyword evidence="6 7" id="KW-0472">Membrane</keyword>
<evidence type="ECO:0000256" key="7">
    <source>
        <dbReference type="RuleBase" id="RU369025"/>
    </source>
</evidence>
<reference evidence="9 10" key="1">
    <citation type="submission" date="2018-05" db="EMBL/GenBank/DDBJ databases">
        <title>Leucothrix arctica sp. nov., isolated from Arctic seawater.</title>
        <authorList>
            <person name="Choi A."/>
            <person name="Baek K."/>
        </authorList>
    </citation>
    <scope>NUCLEOTIDE SEQUENCE [LARGE SCALE GENOMIC DNA]</scope>
    <source>
        <strain evidence="9 10">JCM 18388</strain>
    </source>
</reference>
<dbReference type="GO" id="GO:0005886">
    <property type="term" value="C:plasma membrane"/>
    <property type="evidence" value="ECO:0007669"/>
    <property type="project" value="UniProtKB-SubCell"/>
</dbReference>
<evidence type="ECO:0000256" key="5">
    <source>
        <dbReference type="ARBA" id="ARBA00022989"/>
    </source>
</evidence>
<keyword evidence="10" id="KW-1185">Reference proteome</keyword>
<feature type="domain" description="Mechanosensitive ion channel MscS" evidence="8">
    <location>
        <begin position="110"/>
        <end position="181"/>
    </location>
</feature>
<comment type="caution">
    <text evidence="9">The sequence shown here is derived from an EMBL/GenBank/DDBJ whole genome shotgun (WGS) entry which is preliminary data.</text>
</comment>
<dbReference type="Gene3D" id="1.10.287.1260">
    <property type="match status" value="1"/>
</dbReference>
<evidence type="ECO:0000256" key="3">
    <source>
        <dbReference type="ARBA" id="ARBA00022475"/>
    </source>
</evidence>
<keyword evidence="3" id="KW-1003">Cell membrane</keyword>
<dbReference type="PANTHER" id="PTHR30221:SF1">
    <property type="entry name" value="SMALL-CONDUCTANCE MECHANOSENSITIVE CHANNEL"/>
    <property type="match status" value="1"/>
</dbReference>
<dbReference type="InterPro" id="IPR006685">
    <property type="entry name" value="MscS_channel_2nd"/>
</dbReference>
<dbReference type="InterPro" id="IPR010920">
    <property type="entry name" value="LSM_dom_sf"/>
</dbReference>
<gene>
    <name evidence="9" type="ORF">DKW60_05265</name>
</gene>
<proteinExistence type="inferred from homology"/>
<dbReference type="InterPro" id="IPR011066">
    <property type="entry name" value="MscS_channel_C_sf"/>
</dbReference>
<evidence type="ECO:0000256" key="6">
    <source>
        <dbReference type="ARBA" id="ARBA00023136"/>
    </source>
</evidence>
<comment type="subunit">
    <text evidence="7">Homoheptamer.</text>
</comment>
<keyword evidence="7" id="KW-0407">Ion channel</keyword>
<dbReference type="Proteomes" id="UP000245539">
    <property type="component" value="Unassembled WGS sequence"/>
</dbReference>
<evidence type="ECO:0000313" key="10">
    <source>
        <dbReference type="Proteomes" id="UP000245539"/>
    </source>
</evidence>
<feature type="transmembrane region" description="Helical" evidence="7">
    <location>
        <begin position="20"/>
        <end position="43"/>
    </location>
</feature>
<dbReference type="SUPFAM" id="SSF82689">
    <property type="entry name" value="Mechanosensitive channel protein MscS (YggB), C-terminal domain"/>
    <property type="match status" value="1"/>
</dbReference>
<dbReference type="OrthoDB" id="9775207at2"/>
<keyword evidence="7" id="KW-0997">Cell inner membrane</keyword>
<comment type="subcellular location">
    <subcellularLocation>
        <location evidence="7">Cell inner membrane</location>
        <topology evidence="7">Multi-pass membrane protein</topology>
    </subcellularLocation>
    <subcellularLocation>
        <location evidence="1">Cell membrane</location>
        <topology evidence="1">Multi-pass membrane protein</topology>
    </subcellularLocation>
</comment>
<keyword evidence="4 7" id="KW-0812">Transmembrane</keyword>
<protein>
    <recommendedName>
        <fullName evidence="7">Small-conductance mechanosensitive channel</fullName>
    </recommendedName>
</protein>
<comment type="caution">
    <text evidence="7">Lacks conserved residue(s) required for the propagation of feature annotation.</text>
</comment>